<sequence length="216" mass="22272">MSDDDARIELALERAVEDTLAAGGDARILLSPLPLLRRVFHDDGDVTRLLDAISPPVTSDLDDEQVLERPALLAMVVVRALGATWEEAAVLGAAVITPPAGPGVGGGDDGAYRDDGFGALPASAAAVAELKKAMFRAGGGDAGGNGVAKKGCCCCCCCGVTGCAICLEEFEDGVEVAEMPCERGHGYHPDRLHQRVVGVQQYVPALPPSPAHLLCG</sequence>
<dbReference type="EMBL" id="RWGY01000002">
    <property type="protein sequence ID" value="TVU50859.1"/>
    <property type="molecule type" value="Genomic_DNA"/>
</dbReference>
<gene>
    <name evidence="1" type="ORF">EJB05_02251</name>
</gene>
<dbReference type="InterPro" id="IPR013083">
    <property type="entry name" value="Znf_RING/FYVE/PHD"/>
</dbReference>
<dbReference type="Gene3D" id="3.30.40.10">
    <property type="entry name" value="Zinc/RING finger domain, C3HC4 (zinc finger)"/>
    <property type="match status" value="1"/>
</dbReference>
<evidence type="ECO:0000313" key="2">
    <source>
        <dbReference type="Proteomes" id="UP000324897"/>
    </source>
</evidence>
<dbReference type="Proteomes" id="UP000324897">
    <property type="component" value="Chromosome 6"/>
</dbReference>
<comment type="caution">
    <text evidence="1">The sequence shown here is derived from an EMBL/GenBank/DDBJ whole genome shotgun (WGS) entry which is preliminary data.</text>
</comment>
<reference evidence="1 2" key="1">
    <citation type="journal article" date="2019" name="Sci. Rep.">
        <title>A high-quality genome of Eragrostis curvula grass provides insights into Poaceae evolution and supports new strategies to enhance forage quality.</title>
        <authorList>
            <person name="Carballo J."/>
            <person name="Santos B.A.C.M."/>
            <person name="Zappacosta D."/>
            <person name="Garbus I."/>
            <person name="Selva J.P."/>
            <person name="Gallo C.A."/>
            <person name="Diaz A."/>
            <person name="Albertini E."/>
            <person name="Caccamo M."/>
            <person name="Echenique V."/>
        </authorList>
    </citation>
    <scope>NUCLEOTIDE SEQUENCE [LARGE SCALE GENOMIC DNA]</scope>
    <source>
        <strain evidence="2">cv. Victoria</strain>
        <tissue evidence="1">Leaf</tissue>
    </source>
</reference>
<accession>A0A5J9WRM7</accession>
<protein>
    <submittedName>
        <fullName evidence="1">Uncharacterized protein</fullName>
    </submittedName>
</protein>
<feature type="non-terminal residue" evidence="1">
    <location>
        <position position="1"/>
    </location>
</feature>
<dbReference type="Gramene" id="TVU50859">
    <property type="protein sequence ID" value="TVU50859"/>
    <property type="gene ID" value="EJB05_02251"/>
</dbReference>
<keyword evidence="2" id="KW-1185">Reference proteome</keyword>
<name>A0A5J9WRM7_9POAL</name>
<evidence type="ECO:0000313" key="1">
    <source>
        <dbReference type="EMBL" id="TVU50859.1"/>
    </source>
</evidence>
<proteinExistence type="predicted"/>
<organism evidence="1 2">
    <name type="scientific">Eragrostis curvula</name>
    <name type="common">weeping love grass</name>
    <dbReference type="NCBI Taxonomy" id="38414"/>
    <lineage>
        <taxon>Eukaryota</taxon>
        <taxon>Viridiplantae</taxon>
        <taxon>Streptophyta</taxon>
        <taxon>Embryophyta</taxon>
        <taxon>Tracheophyta</taxon>
        <taxon>Spermatophyta</taxon>
        <taxon>Magnoliopsida</taxon>
        <taxon>Liliopsida</taxon>
        <taxon>Poales</taxon>
        <taxon>Poaceae</taxon>
        <taxon>PACMAD clade</taxon>
        <taxon>Chloridoideae</taxon>
        <taxon>Eragrostideae</taxon>
        <taxon>Eragrostidinae</taxon>
        <taxon>Eragrostis</taxon>
    </lineage>
</organism>
<dbReference type="AlphaFoldDB" id="A0A5J9WRM7"/>